<accession>A0A1M2VK97</accession>
<dbReference type="EMBL" id="MNAD01001097">
    <property type="protein sequence ID" value="OJT07953.1"/>
    <property type="molecule type" value="Genomic_DNA"/>
</dbReference>
<organism evidence="1 2">
    <name type="scientific">Trametes pubescens</name>
    <name type="common">White-rot fungus</name>
    <dbReference type="NCBI Taxonomy" id="154538"/>
    <lineage>
        <taxon>Eukaryota</taxon>
        <taxon>Fungi</taxon>
        <taxon>Dikarya</taxon>
        <taxon>Basidiomycota</taxon>
        <taxon>Agaricomycotina</taxon>
        <taxon>Agaricomycetes</taxon>
        <taxon>Polyporales</taxon>
        <taxon>Polyporaceae</taxon>
        <taxon>Trametes</taxon>
    </lineage>
</organism>
<sequence length="161" mass="18262">MATELLQHMDWPHFKQPVAQGLSHDLHELPEFGRELRALFASPDLKHLILSRDLAFYWHNCLGKLLVCLEDPVLAGLLKAVWISLKMCQPTVVRVYEIDEDIRSFMEETLGELLPRESTITPSAHSLALDHNEPLQLFEILLRRSTERAATVADASPSDPS</sequence>
<dbReference type="OrthoDB" id="3271139at2759"/>
<dbReference type="OMA" id="YSYCIRE"/>
<dbReference type="Proteomes" id="UP000184267">
    <property type="component" value="Unassembled WGS sequence"/>
</dbReference>
<evidence type="ECO:0000313" key="2">
    <source>
        <dbReference type="Proteomes" id="UP000184267"/>
    </source>
</evidence>
<dbReference type="AlphaFoldDB" id="A0A1M2VK97"/>
<comment type="caution">
    <text evidence="1">The sequence shown here is derived from an EMBL/GenBank/DDBJ whole genome shotgun (WGS) entry which is preliminary data.</text>
</comment>
<protein>
    <submittedName>
        <fullName evidence="1">Uncharacterized protein</fullName>
    </submittedName>
</protein>
<keyword evidence="2" id="KW-1185">Reference proteome</keyword>
<proteinExistence type="predicted"/>
<gene>
    <name evidence="1" type="ORF">TRAPUB_1164</name>
</gene>
<name>A0A1M2VK97_TRAPU</name>
<reference evidence="1 2" key="1">
    <citation type="submission" date="2016-10" db="EMBL/GenBank/DDBJ databases">
        <title>Genome sequence of the basidiomycete white-rot fungus Trametes pubescens.</title>
        <authorList>
            <person name="Makela M.R."/>
            <person name="Granchi Z."/>
            <person name="Peng M."/>
            <person name="De Vries R.P."/>
            <person name="Grigoriev I."/>
            <person name="Riley R."/>
            <person name="Hilden K."/>
        </authorList>
    </citation>
    <scope>NUCLEOTIDE SEQUENCE [LARGE SCALE GENOMIC DNA]</scope>
    <source>
        <strain evidence="1 2">FBCC735</strain>
    </source>
</reference>
<evidence type="ECO:0000313" key="1">
    <source>
        <dbReference type="EMBL" id="OJT07953.1"/>
    </source>
</evidence>